<proteinExistence type="predicted"/>
<dbReference type="Proteomes" id="UP001066276">
    <property type="component" value="Chromosome 3_2"/>
</dbReference>
<evidence type="ECO:0000313" key="3">
    <source>
        <dbReference type="Proteomes" id="UP001066276"/>
    </source>
</evidence>
<feature type="region of interest" description="Disordered" evidence="1">
    <location>
        <begin position="1"/>
        <end position="46"/>
    </location>
</feature>
<evidence type="ECO:0000313" key="2">
    <source>
        <dbReference type="EMBL" id="KAJ1180405.1"/>
    </source>
</evidence>
<accession>A0AAV7TVZ7</accession>
<dbReference type="EMBL" id="JANPWB010000006">
    <property type="protein sequence ID" value="KAJ1180405.1"/>
    <property type="molecule type" value="Genomic_DNA"/>
</dbReference>
<organism evidence="2 3">
    <name type="scientific">Pleurodeles waltl</name>
    <name type="common">Iberian ribbed newt</name>
    <dbReference type="NCBI Taxonomy" id="8319"/>
    <lineage>
        <taxon>Eukaryota</taxon>
        <taxon>Metazoa</taxon>
        <taxon>Chordata</taxon>
        <taxon>Craniata</taxon>
        <taxon>Vertebrata</taxon>
        <taxon>Euteleostomi</taxon>
        <taxon>Amphibia</taxon>
        <taxon>Batrachia</taxon>
        <taxon>Caudata</taxon>
        <taxon>Salamandroidea</taxon>
        <taxon>Salamandridae</taxon>
        <taxon>Pleurodelinae</taxon>
        <taxon>Pleurodeles</taxon>
    </lineage>
</organism>
<dbReference type="AlphaFoldDB" id="A0AAV7TVZ7"/>
<reference evidence="2" key="1">
    <citation type="journal article" date="2022" name="bioRxiv">
        <title>Sequencing and chromosome-scale assembly of the giantPleurodeles waltlgenome.</title>
        <authorList>
            <person name="Brown T."/>
            <person name="Elewa A."/>
            <person name="Iarovenko S."/>
            <person name="Subramanian E."/>
            <person name="Araus A.J."/>
            <person name="Petzold A."/>
            <person name="Susuki M."/>
            <person name="Suzuki K.-i.T."/>
            <person name="Hayashi T."/>
            <person name="Toyoda A."/>
            <person name="Oliveira C."/>
            <person name="Osipova E."/>
            <person name="Leigh N.D."/>
            <person name="Simon A."/>
            <person name="Yun M.H."/>
        </authorList>
    </citation>
    <scope>NUCLEOTIDE SEQUENCE</scope>
    <source>
        <strain evidence="2">20211129_DDA</strain>
        <tissue evidence="2">Liver</tissue>
    </source>
</reference>
<name>A0AAV7TVZ7_PLEWA</name>
<protein>
    <submittedName>
        <fullName evidence="2">Uncharacterized protein</fullName>
    </submittedName>
</protein>
<comment type="caution">
    <text evidence="2">The sequence shown here is derived from an EMBL/GenBank/DDBJ whole genome shotgun (WGS) entry which is preliminary data.</text>
</comment>
<keyword evidence="3" id="KW-1185">Reference proteome</keyword>
<sequence>MTPLASWGSLPSEMRHCDQEEEQVAPGDSCTPIPAKEKDFTRQPPGSARLLPLALCTYSSKYSHRGARQGWAL</sequence>
<evidence type="ECO:0000256" key="1">
    <source>
        <dbReference type="SAM" id="MobiDB-lite"/>
    </source>
</evidence>
<gene>
    <name evidence="2" type="ORF">NDU88_005626</name>
</gene>